<keyword evidence="2" id="KW-1185">Reference proteome</keyword>
<evidence type="ECO:0000256" key="1">
    <source>
        <dbReference type="SAM" id="SignalP"/>
    </source>
</evidence>
<dbReference type="Proteomes" id="UP000694888">
    <property type="component" value="Unplaced"/>
</dbReference>
<dbReference type="RefSeq" id="XP_005101580.1">
    <property type="nucleotide sequence ID" value="XM_005101523.3"/>
</dbReference>
<dbReference type="CDD" id="cd00117">
    <property type="entry name" value="TFP"/>
    <property type="match status" value="1"/>
</dbReference>
<dbReference type="InterPro" id="IPR045860">
    <property type="entry name" value="Snake_toxin-like_sf"/>
</dbReference>
<evidence type="ECO:0000313" key="3">
    <source>
        <dbReference type="RefSeq" id="XP_005101580.1"/>
    </source>
</evidence>
<protein>
    <submittedName>
        <fullName evidence="3">Uncharacterized protein LOC101845339</fullName>
    </submittedName>
</protein>
<feature type="signal peptide" evidence="1">
    <location>
        <begin position="1"/>
        <end position="24"/>
    </location>
</feature>
<feature type="chain" id="PRO_5045349551" evidence="1">
    <location>
        <begin position="25"/>
        <end position="142"/>
    </location>
</feature>
<sequence length="142" mass="15851">MSNTASLFFLSCWLAILQDVPVFAIWCSQCTPTDPACRSGYVQPQQCPENKTLCYTYNLYIIQGGGQGTYRGCAAAVSRASQGCHDVTILSREAVGCTYLCDWNNCNSSYGDGQERTNLLQRRRRRSRRSRLTDVLLTGRSS</sequence>
<name>A0ABM0JU72_APLCA</name>
<dbReference type="GeneID" id="101845339"/>
<dbReference type="SUPFAM" id="SSF57302">
    <property type="entry name" value="Snake toxin-like"/>
    <property type="match status" value="1"/>
</dbReference>
<keyword evidence="1" id="KW-0732">Signal</keyword>
<dbReference type="Gene3D" id="2.10.60.10">
    <property type="entry name" value="CD59"/>
    <property type="match status" value="1"/>
</dbReference>
<proteinExistence type="predicted"/>
<gene>
    <name evidence="3" type="primary">LOC101845339</name>
</gene>
<reference evidence="3" key="1">
    <citation type="submission" date="2025-08" db="UniProtKB">
        <authorList>
            <consortium name="RefSeq"/>
        </authorList>
    </citation>
    <scope>IDENTIFICATION</scope>
</reference>
<evidence type="ECO:0000313" key="2">
    <source>
        <dbReference type="Proteomes" id="UP000694888"/>
    </source>
</evidence>
<accession>A0ABM0JU72</accession>
<organism evidence="2 3">
    <name type="scientific">Aplysia californica</name>
    <name type="common">California sea hare</name>
    <dbReference type="NCBI Taxonomy" id="6500"/>
    <lineage>
        <taxon>Eukaryota</taxon>
        <taxon>Metazoa</taxon>
        <taxon>Spiralia</taxon>
        <taxon>Lophotrochozoa</taxon>
        <taxon>Mollusca</taxon>
        <taxon>Gastropoda</taxon>
        <taxon>Heterobranchia</taxon>
        <taxon>Euthyneura</taxon>
        <taxon>Tectipleura</taxon>
        <taxon>Aplysiida</taxon>
        <taxon>Aplysioidea</taxon>
        <taxon>Aplysiidae</taxon>
        <taxon>Aplysia</taxon>
    </lineage>
</organism>